<dbReference type="GO" id="GO:0070733">
    <property type="term" value="F:AMPylase activity"/>
    <property type="evidence" value="ECO:0007669"/>
    <property type="project" value="TreeGrafter"/>
</dbReference>
<proteinExistence type="inferred from homology"/>
<evidence type="ECO:0000256" key="8">
    <source>
        <dbReference type="ARBA" id="ARBA00022842"/>
    </source>
</evidence>
<sequence length="62" mass="7068">MNPALVLRNWLAQRAIEQAEAGDMGELERLHAALADPFTDREDDYVRRPPDWGKRLEVSCSS</sequence>
<evidence type="ECO:0000313" key="10">
    <source>
        <dbReference type="Proteomes" id="UP000255167"/>
    </source>
</evidence>
<keyword evidence="5" id="KW-0479">Metal-binding</keyword>
<evidence type="ECO:0000313" key="9">
    <source>
        <dbReference type="EMBL" id="STX08318.1"/>
    </source>
</evidence>
<dbReference type="PANTHER" id="PTHR32057:SF14">
    <property type="entry name" value="PROTEIN ADENYLYLTRANSFERASE SELO, MITOCHONDRIAL"/>
    <property type="match status" value="1"/>
</dbReference>
<evidence type="ECO:0000256" key="6">
    <source>
        <dbReference type="ARBA" id="ARBA00022741"/>
    </source>
</evidence>
<keyword evidence="3" id="KW-0808">Transferase</keyword>
<protein>
    <submittedName>
        <fullName evidence="9">Selenoprotein O-like protein</fullName>
    </submittedName>
</protein>
<dbReference type="GO" id="GO:0005524">
    <property type="term" value="F:ATP binding"/>
    <property type="evidence" value="ECO:0007669"/>
    <property type="project" value="UniProtKB-KW"/>
</dbReference>
<dbReference type="GO" id="GO:0046872">
    <property type="term" value="F:metal ion binding"/>
    <property type="evidence" value="ECO:0007669"/>
    <property type="project" value="UniProtKB-KW"/>
</dbReference>
<evidence type="ECO:0000256" key="2">
    <source>
        <dbReference type="ARBA" id="ARBA00009747"/>
    </source>
</evidence>
<gene>
    <name evidence="9" type="ORF">NCTC9617_07352</name>
</gene>
<evidence type="ECO:0000256" key="7">
    <source>
        <dbReference type="ARBA" id="ARBA00022840"/>
    </source>
</evidence>
<dbReference type="PANTHER" id="PTHR32057">
    <property type="entry name" value="PROTEIN ADENYLYLTRANSFERASE SELO, MITOCHONDRIAL"/>
    <property type="match status" value="1"/>
</dbReference>
<comment type="cofactor">
    <cofactor evidence="1">
        <name>Mg(2+)</name>
        <dbReference type="ChEBI" id="CHEBI:18420"/>
    </cofactor>
</comment>
<keyword evidence="6" id="KW-0547">Nucleotide-binding</keyword>
<keyword evidence="4" id="KW-0548">Nucleotidyltransferase</keyword>
<comment type="similarity">
    <text evidence="2">Belongs to the SELO family.</text>
</comment>
<keyword evidence="7" id="KW-0067">ATP-binding</keyword>
<dbReference type="AlphaFoldDB" id="A0A378H3D2"/>
<evidence type="ECO:0000256" key="4">
    <source>
        <dbReference type="ARBA" id="ARBA00022695"/>
    </source>
</evidence>
<evidence type="ECO:0000256" key="5">
    <source>
        <dbReference type="ARBA" id="ARBA00022723"/>
    </source>
</evidence>
<name>A0A378H3D2_KLEPN</name>
<evidence type="ECO:0000256" key="1">
    <source>
        <dbReference type="ARBA" id="ARBA00001946"/>
    </source>
</evidence>
<dbReference type="EMBL" id="UGNC01000009">
    <property type="protein sequence ID" value="STX08318.1"/>
    <property type="molecule type" value="Genomic_DNA"/>
</dbReference>
<accession>A0A378H3D2</accession>
<dbReference type="InterPro" id="IPR003846">
    <property type="entry name" value="SelO"/>
</dbReference>
<reference evidence="9 10" key="1">
    <citation type="submission" date="2018-06" db="EMBL/GenBank/DDBJ databases">
        <authorList>
            <consortium name="Pathogen Informatics"/>
            <person name="Doyle S."/>
        </authorList>
    </citation>
    <scope>NUCLEOTIDE SEQUENCE [LARGE SCALE GENOMIC DNA]</scope>
    <source>
        <strain evidence="9 10">NCTC9617</strain>
    </source>
</reference>
<evidence type="ECO:0000256" key="3">
    <source>
        <dbReference type="ARBA" id="ARBA00022679"/>
    </source>
</evidence>
<keyword evidence="8" id="KW-0460">Magnesium</keyword>
<dbReference type="Proteomes" id="UP000255167">
    <property type="component" value="Unassembled WGS sequence"/>
</dbReference>
<organism evidence="9 10">
    <name type="scientific">Klebsiella pneumoniae</name>
    <dbReference type="NCBI Taxonomy" id="573"/>
    <lineage>
        <taxon>Bacteria</taxon>
        <taxon>Pseudomonadati</taxon>
        <taxon>Pseudomonadota</taxon>
        <taxon>Gammaproteobacteria</taxon>
        <taxon>Enterobacterales</taxon>
        <taxon>Enterobacteriaceae</taxon>
        <taxon>Klebsiella/Raoultella group</taxon>
        <taxon>Klebsiella</taxon>
        <taxon>Klebsiella pneumoniae complex</taxon>
    </lineage>
</organism>